<keyword evidence="3" id="KW-1185">Reference proteome</keyword>
<feature type="region of interest" description="Disordered" evidence="1">
    <location>
        <begin position="565"/>
        <end position="590"/>
    </location>
</feature>
<sequence length="804" mass="90659">MADAEQVHQGTLSWNAEKKTLGVLVPDPQRPGRTRLRKIKPQYDLGPDLKDRDPAELDGLEVDYTPRKGTPTDVRPRGTATTRKTLPEQRKGPRARTDAFLNPYTFIPAGRRPSTGPLADAPPAGHDRLREGLWTGTLRARLTVATPLLLLDPSRATPSRHNQDHLVHPVLSREGRPHLPATSLKGMLRSAYEAVTHSRFGVFNGHEDRLAHRMASTESQYMVPARVSEDGRRIVLLPGDTPPGGQAERDPLLHAAWLPRYRPKATPVAYPDGKLPEHGDPVVARVRRRTHRSGRFSYWRVEHIVKQNEQGLPVTPLPPATGPDTKVIHGWVCVNNENINSKHDERVFFEGDVAAEERELDPALRAQWRTTINNYLATHRTDDLTRRPHDPNTPDWSRHLDREFLDLVPGSLCYAQMAGDRIVSLQPVMIGRALFDKAPAELLPRNLHPATTLAELSPADRVFGWVAPSGQGAHRGQLRIGPVEPGDNAAFEDFGEDGFPLAVLGQPKPQQARFYVAGGAGDGSPLPERSGKKQWYTGNQTLRGRKTYWHHRGLSEHHWEDPVKDRTRTADDTGRFQEYRRPDREDGKHLDKQNRSVRGWVRPGSTFTFTIDVTNLTDVELGALVWLLRLPDEHYLRLGLGKPLGFGSVRLELDPHDPGDVRTGEEWADAYRSLSPDDDNTPQDTADRLELVREVFTEEAKALGKEDRSPLSAFLRVAHGIEDVAVHYPRIRPDDTGDDEPVGPDPDGENFRWFTANEQLEDREVHRKAGRSLPPVWREDPALPYHPKKHEKQSSQQHRTRSRW</sequence>
<dbReference type="EMBL" id="JACHJI010000030">
    <property type="protein sequence ID" value="MBB4903478.1"/>
    <property type="molecule type" value="Genomic_DNA"/>
</dbReference>
<feature type="region of interest" description="Disordered" evidence="1">
    <location>
        <begin position="1"/>
        <end position="94"/>
    </location>
</feature>
<feature type="compositionally biased region" description="Basic and acidic residues" evidence="1">
    <location>
        <begin position="85"/>
        <end position="94"/>
    </location>
</feature>
<dbReference type="RefSeq" id="WP_184829531.1">
    <property type="nucleotide sequence ID" value="NZ_BMTK01000041.1"/>
</dbReference>
<name>A0A7W7VAW4_9ACTN</name>
<protein>
    <submittedName>
        <fullName evidence="2">CRISPR-associated protein (TIGR03986 family)</fullName>
    </submittedName>
</protein>
<feature type="region of interest" description="Disordered" evidence="1">
    <location>
        <begin position="730"/>
        <end position="749"/>
    </location>
</feature>
<reference evidence="2 3" key="1">
    <citation type="submission" date="2020-08" db="EMBL/GenBank/DDBJ databases">
        <title>Genomic Encyclopedia of Type Strains, Phase III (KMG-III): the genomes of soil and plant-associated and newly described type strains.</title>
        <authorList>
            <person name="Whitman W."/>
        </authorList>
    </citation>
    <scope>NUCLEOTIDE SEQUENCE [LARGE SCALE GENOMIC DNA]</scope>
    <source>
        <strain evidence="2 3">CECT 3273</strain>
    </source>
</reference>
<dbReference type="Proteomes" id="UP000579523">
    <property type="component" value="Unassembled WGS sequence"/>
</dbReference>
<evidence type="ECO:0000313" key="2">
    <source>
        <dbReference type="EMBL" id="MBB4903478.1"/>
    </source>
</evidence>
<comment type="caution">
    <text evidence="2">The sequence shown here is derived from an EMBL/GenBank/DDBJ whole genome shotgun (WGS) entry which is preliminary data.</text>
</comment>
<gene>
    <name evidence="2" type="ORF">FHS37_007575</name>
</gene>
<accession>A0A7W7VAW4</accession>
<feature type="compositionally biased region" description="Acidic residues" evidence="1">
    <location>
        <begin position="736"/>
        <end position="748"/>
    </location>
</feature>
<dbReference type="AlphaFoldDB" id="A0A7W7VAW4"/>
<proteinExistence type="predicted"/>
<organism evidence="2 3">
    <name type="scientific">Streptomyces griseomycini</name>
    <dbReference type="NCBI Taxonomy" id="66895"/>
    <lineage>
        <taxon>Bacteria</taxon>
        <taxon>Bacillati</taxon>
        <taxon>Actinomycetota</taxon>
        <taxon>Actinomycetes</taxon>
        <taxon>Kitasatosporales</taxon>
        <taxon>Streptomycetaceae</taxon>
        <taxon>Streptomyces</taxon>
    </lineage>
</organism>
<evidence type="ECO:0000313" key="3">
    <source>
        <dbReference type="Proteomes" id="UP000579523"/>
    </source>
</evidence>
<dbReference type="NCBIfam" id="TIGR03986">
    <property type="entry name" value="TIGR03986 family CRISPR-associated RAMP protein"/>
    <property type="match status" value="1"/>
</dbReference>
<dbReference type="InterPro" id="IPR023825">
    <property type="entry name" value="CRISPR-assoc_RAMP_BGP1436"/>
</dbReference>
<evidence type="ECO:0000256" key="1">
    <source>
        <dbReference type="SAM" id="MobiDB-lite"/>
    </source>
</evidence>
<feature type="region of interest" description="Disordered" evidence="1">
    <location>
        <begin position="757"/>
        <end position="804"/>
    </location>
</feature>